<dbReference type="Proteomes" id="UP001058974">
    <property type="component" value="Chromosome 1"/>
</dbReference>
<feature type="region of interest" description="Disordered" evidence="1">
    <location>
        <begin position="84"/>
        <end position="107"/>
    </location>
</feature>
<name>A0A9D5GYW9_PEA</name>
<comment type="caution">
    <text evidence="2">The sequence shown here is derived from an EMBL/GenBank/DDBJ whole genome shotgun (WGS) entry which is preliminary data.</text>
</comment>
<proteinExistence type="predicted"/>
<dbReference type="AlphaFoldDB" id="A0A9D5GYW9"/>
<sequence length="107" mass="12487">MMSRVDLPNSICGHALLTTAYTLNHVPSKRLRRHHMRYGVYPKEKEGYYFYNPSEGKVFVARTGVFLEKDFISKGTSRRKVEFEEIQESQSIDTPMEELEQETQVVV</sequence>
<keyword evidence="3" id="KW-1185">Reference proteome</keyword>
<evidence type="ECO:0000313" key="3">
    <source>
        <dbReference type="Proteomes" id="UP001058974"/>
    </source>
</evidence>
<evidence type="ECO:0000313" key="2">
    <source>
        <dbReference type="EMBL" id="KAI5446042.1"/>
    </source>
</evidence>
<gene>
    <name evidence="2" type="ORF">KIW84_014038</name>
</gene>
<organism evidence="2 3">
    <name type="scientific">Pisum sativum</name>
    <name type="common">Garden pea</name>
    <name type="synonym">Lathyrus oleraceus</name>
    <dbReference type="NCBI Taxonomy" id="3888"/>
    <lineage>
        <taxon>Eukaryota</taxon>
        <taxon>Viridiplantae</taxon>
        <taxon>Streptophyta</taxon>
        <taxon>Embryophyta</taxon>
        <taxon>Tracheophyta</taxon>
        <taxon>Spermatophyta</taxon>
        <taxon>Magnoliopsida</taxon>
        <taxon>eudicotyledons</taxon>
        <taxon>Gunneridae</taxon>
        <taxon>Pentapetalae</taxon>
        <taxon>rosids</taxon>
        <taxon>fabids</taxon>
        <taxon>Fabales</taxon>
        <taxon>Fabaceae</taxon>
        <taxon>Papilionoideae</taxon>
        <taxon>50 kb inversion clade</taxon>
        <taxon>NPAAA clade</taxon>
        <taxon>Hologalegina</taxon>
        <taxon>IRL clade</taxon>
        <taxon>Fabeae</taxon>
        <taxon>Lathyrus</taxon>
    </lineage>
</organism>
<accession>A0A9D5GYW9</accession>
<protein>
    <submittedName>
        <fullName evidence="2">Uncharacterized protein</fullName>
    </submittedName>
</protein>
<reference evidence="2 3" key="1">
    <citation type="journal article" date="2022" name="Nat. Genet.">
        <title>Improved pea reference genome and pan-genome highlight genomic features and evolutionary characteristics.</title>
        <authorList>
            <person name="Yang T."/>
            <person name="Liu R."/>
            <person name="Luo Y."/>
            <person name="Hu S."/>
            <person name="Wang D."/>
            <person name="Wang C."/>
            <person name="Pandey M.K."/>
            <person name="Ge S."/>
            <person name="Xu Q."/>
            <person name="Li N."/>
            <person name="Li G."/>
            <person name="Huang Y."/>
            <person name="Saxena R.K."/>
            <person name="Ji Y."/>
            <person name="Li M."/>
            <person name="Yan X."/>
            <person name="He Y."/>
            <person name="Liu Y."/>
            <person name="Wang X."/>
            <person name="Xiang C."/>
            <person name="Varshney R.K."/>
            <person name="Ding H."/>
            <person name="Gao S."/>
            <person name="Zong X."/>
        </authorList>
    </citation>
    <scope>NUCLEOTIDE SEQUENCE [LARGE SCALE GENOMIC DNA]</scope>
    <source>
        <strain evidence="2 3">cv. Zhongwan 6</strain>
    </source>
</reference>
<dbReference type="EMBL" id="JAMSHJ010000001">
    <property type="protein sequence ID" value="KAI5446042.1"/>
    <property type="molecule type" value="Genomic_DNA"/>
</dbReference>
<dbReference type="Gramene" id="Psat01G0403800-T1">
    <property type="protein sequence ID" value="KAI5446042.1"/>
    <property type="gene ID" value="KIW84_014038"/>
</dbReference>
<evidence type="ECO:0000256" key="1">
    <source>
        <dbReference type="SAM" id="MobiDB-lite"/>
    </source>
</evidence>